<feature type="domain" description="Acyl-CoA dehydrogenase/oxidase N-terminal" evidence="9">
    <location>
        <begin position="15"/>
        <end position="129"/>
    </location>
</feature>
<dbReference type="InterPro" id="IPR037069">
    <property type="entry name" value="AcylCoA_DH/ox_N_sf"/>
</dbReference>
<dbReference type="GO" id="GO:0016627">
    <property type="term" value="F:oxidoreductase activity, acting on the CH-CH group of donors"/>
    <property type="evidence" value="ECO:0007669"/>
    <property type="project" value="InterPro"/>
</dbReference>
<evidence type="ECO:0000256" key="5">
    <source>
        <dbReference type="ARBA" id="ARBA00023002"/>
    </source>
</evidence>
<dbReference type="GO" id="GO:0005886">
    <property type="term" value="C:plasma membrane"/>
    <property type="evidence" value="ECO:0007669"/>
    <property type="project" value="TreeGrafter"/>
</dbReference>
<dbReference type="SUPFAM" id="SSF47203">
    <property type="entry name" value="Acyl-CoA dehydrogenase C-terminal domain-like"/>
    <property type="match status" value="1"/>
</dbReference>
<dbReference type="Pfam" id="PF00441">
    <property type="entry name" value="Acyl-CoA_dh_1"/>
    <property type="match status" value="1"/>
</dbReference>
<accession>A0A975G2U0</accession>
<gene>
    <name evidence="10" type="ORF">KCG34_09665</name>
</gene>
<dbReference type="Proteomes" id="UP000676409">
    <property type="component" value="Chromosome"/>
</dbReference>
<feature type="domain" description="Acyl-CoA oxidase/dehydrogenase middle" evidence="8">
    <location>
        <begin position="134"/>
        <end position="228"/>
    </location>
</feature>
<reference evidence="10" key="1">
    <citation type="submission" date="2021-04" db="EMBL/GenBank/DDBJ databases">
        <title>The complete genome sequence of Caulobacter sp. S6.</title>
        <authorList>
            <person name="Tang Y."/>
            <person name="Ouyang W."/>
            <person name="Liu Q."/>
            <person name="Huang B."/>
            <person name="Guo Z."/>
            <person name="Lei P."/>
        </authorList>
    </citation>
    <scope>NUCLEOTIDE SEQUENCE</scope>
    <source>
        <strain evidence="10">S6</strain>
    </source>
</reference>
<evidence type="ECO:0000256" key="3">
    <source>
        <dbReference type="ARBA" id="ARBA00022630"/>
    </source>
</evidence>
<evidence type="ECO:0000256" key="1">
    <source>
        <dbReference type="ARBA" id="ARBA00001974"/>
    </source>
</evidence>
<organism evidence="10 11">
    <name type="scientific">Phenylobacterium montanum</name>
    <dbReference type="NCBI Taxonomy" id="2823693"/>
    <lineage>
        <taxon>Bacteria</taxon>
        <taxon>Pseudomonadati</taxon>
        <taxon>Pseudomonadota</taxon>
        <taxon>Alphaproteobacteria</taxon>
        <taxon>Caulobacterales</taxon>
        <taxon>Caulobacteraceae</taxon>
        <taxon>Phenylobacterium</taxon>
    </lineage>
</organism>
<dbReference type="FunFam" id="2.40.110.10:FF:000011">
    <property type="entry name" value="Acyl-CoA dehydrogenase FadE34"/>
    <property type="match status" value="1"/>
</dbReference>
<feature type="domain" description="Acyl-CoA dehydrogenase/oxidase C-terminal" evidence="7">
    <location>
        <begin position="240"/>
        <end position="395"/>
    </location>
</feature>
<dbReference type="GO" id="GO:0050660">
    <property type="term" value="F:flavin adenine dinucleotide binding"/>
    <property type="evidence" value="ECO:0007669"/>
    <property type="project" value="InterPro"/>
</dbReference>
<dbReference type="PANTHER" id="PTHR43292">
    <property type="entry name" value="ACYL-COA DEHYDROGENASE"/>
    <property type="match status" value="1"/>
</dbReference>
<keyword evidence="5 6" id="KW-0560">Oxidoreductase</keyword>
<comment type="cofactor">
    <cofactor evidence="1 6">
        <name>FAD</name>
        <dbReference type="ChEBI" id="CHEBI:57692"/>
    </cofactor>
</comment>
<comment type="similarity">
    <text evidence="2 6">Belongs to the acyl-CoA dehydrogenase family.</text>
</comment>
<evidence type="ECO:0000313" key="11">
    <source>
        <dbReference type="Proteomes" id="UP000676409"/>
    </source>
</evidence>
<keyword evidence="11" id="KW-1185">Reference proteome</keyword>
<dbReference type="SUPFAM" id="SSF56645">
    <property type="entry name" value="Acyl-CoA dehydrogenase NM domain-like"/>
    <property type="match status" value="1"/>
</dbReference>
<dbReference type="InterPro" id="IPR013786">
    <property type="entry name" value="AcylCoA_DH/ox_N"/>
</dbReference>
<dbReference type="Gene3D" id="1.10.540.10">
    <property type="entry name" value="Acyl-CoA dehydrogenase/oxidase, N-terminal domain"/>
    <property type="match status" value="1"/>
</dbReference>
<dbReference type="EMBL" id="CP073078">
    <property type="protein sequence ID" value="QUD90103.1"/>
    <property type="molecule type" value="Genomic_DNA"/>
</dbReference>
<evidence type="ECO:0000256" key="6">
    <source>
        <dbReference type="RuleBase" id="RU362125"/>
    </source>
</evidence>
<dbReference type="InterPro" id="IPR009075">
    <property type="entry name" value="AcylCo_DH/oxidase_C"/>
</dbReference>
<dbReference type="Gene3D" id="1.20.140.10">
    <property type="entry name" value="Butyryl-CoA Dehydrogenase, subunit A, domain 3"/>
    <property type="match status" value="1"/>
</dbReference>
<evidence type="ECO:0000256" key="4">
    <source>
        <dbReference type="ARBA" id="ARBA00022827"/>
    </source>
</evidence>
<evidence type="ECO:0000259" key="7">
    <source>
        <dbReference type="Pfam" id="PF00441"/>
    </source>
</evidence>
<dbReference type="Pfam" id="PF02771">
    <property type="entry name" value="Acyl-CoA_dh_N"/>
    <property type="match status" value="1"/>
</dbReference>
<dbReference type="RefSeq" id="WP_211940154.1">
    <property type="nucleotide sequence ID" value="NZ_CP073078.1"/>
</dbReference>
<keyword evidence="4 6" id="KW-0274">FAD</keyword>
<dbReference type="InterPro" id="IPR009100">
    <property type="entry name" value="AcylCoA_DH/oxidase_NM_dom_sf"/>
</dbReference>
<dbReference type="InterPro" id="IPR036250">
    <property type="entry name" value="AcylCo_DH-like_C"/>
</dbReference>
<dbReference type="Pfam" id="PF02770">
    <property type="entry name" value="Acyl-CoA_dh_M"/>
    <property type="match status" value="1"/>
</dbReference>
<keyword evidence="3 6" id="KW-0285">Flavoprotein</keyword>
<evidence type="ECO:0000259" key="8">
    <source>
        <dbReference type="Pfam" id="PF02770"/>
    </source>
</evidence>
<dbReference type="InterPro" id="IPR052161">
    <property type="entry name" value="Mycobact_Acyl-CoA_DH"/>
</dbReference>
<name>A0A975G2U0_9CAUL</name>
<protein>
    <submittedName>
        <fullName evidence="10">Acyl-CoA dehydrogenase family protein</fullName>
    </submittedName>
</protein>
<dbReference type="Gene3D" id="2.40.110.10">
    <property type="entry name" value="Butyryl-CoA Dehydrogenase, subunit A, domain 2"/>
    <property type="match status" value="1"/>
</dbReference>
<dbReference type="InterPro" id="IPR046373">
    <property type="entry name" value="Acyl-CoA_Oxase/DH_mid-dom_sf"/>
</dbReference>
<evidence type="ECO:0000256" key="2">
    <source>
        <dbReference type="ARBA" id="ARBA00009347"/>
    </source>
</evidence>
<dbReference type="InterPro" id="IPR006091">
    <property type="entry name" value="Acyl-CoA_Oxase/DH_mid-dom"/>
</dbReference>
<dbReference type="PANTHER" id="PTHR43292:SF3">
    <property type="entry name" value="ACYL-COA DEHYDROGENASE FADE29"/>
    <property type="match status" value="1"/>
</dbReference>
<dbReference type="KEGG" id="caul:KCG34_09665"/>
<sequence>MANLAPTITPAPPQDDAAFLAEVRAFLATALTPDLRQAGRQTLGVHSDIEACRVWHGRLYRRGWIAPAWPEAFGGAGWSARQRFLFDRECALNDAPVLFAGGIRSLGPLLIEMGTPAQRARFLPRILSGADLWCQGFSEPGAGSDLAALSTRAVRDGDGYRITGSKIWTTGAHLANRMFAIVRTSTREKRQQGLTFLLIDMNSPGITVAPITSLSGEHELNQVFFDDVRVPVENRVGEEDDGWSVAKRLMALARSNNTPAALVRRALNRVQAAVVEAASPLEPTIRPRLAQLMIELEAFEQLELAALPGGRPLAGEQTTPSMLKLVGSELHQKVAELAAEVAGPYAAAALPALGLASDALDAGARAMAKHLDVRAASIYSGSSETQRNVIAGRMLAG</sequence>
<evidence type="ECO:0000259" key="9">
    <source>
        <dbReference type="Pfam" id="PF02771"/>
    </source>
</evidence>
<dbReference type="AlphaFoldDB" id="A0A975G2U0"/>
<proteinExistence type="inferred from homology"/>
<evidence type="ECO:0000313" key="10">
    <source>
        <dbReference type="EMBL" id="QUD90103.1"/>
    </source>
</evidence>